<dbReference type="InterPro" id="IPR005031">
    <property type="entry name" value="COQ10_START"/>
</dbReference>
<dbReference type="EMBL" id="JBHSPA010000013">
    <property type="protein sequence ID" value="MFC5824237.1"/>
    <property type="molecule type" value="Genomic_DNA"/>
</dbReference>
<dbReference type="Proteomes" id="UP001596058">
    <property type="component" value="Unassembled WGS sequence"/>
</dbReference>
<dbReference type="PANTHER" id="PTHR33824">
    <property type="entry name" value="POLYKETIDE CYCLASE/DEHYDRASE AND LIPID TRANSPORT SUPERFAMILY PROTEIN"/>
    <property type="match status" value="1"/>
</dbReference>
<dbReference type="SUPFAM" id="SSF55961">
    <property type="entry name" value="Bet v1-like"/>
    <property type="match status" value="1"/>
</dbReference>
<dbReference type="Gene3D" id="3.30.530.20">
    <property type="match status" value="1"/>
</dbReference>
<dbReference type="RefSeq" id="WP_379513766.1">
    <property type="nucleotide sequence ID" value="NZ_JBHSPA010000013.1"/>
</dbReference>
<protein>
    <submittedName>
        <fullName evidence="2">SRPBCC family protein</fullName>
    </submittedName>
</protein>
<evidence type="ECO:0000313" key="2">
    <source>
        <dbReference type="EMBL" id="MFC5824237.1"/>
    </source>
</evidence>
<dbReference type="Pfam" id="PF03364">
    <property type="entry name" value="Polyketide_cyc"/>
    <property type="match status" value="1"/>
</dbReference>
<keyword evidence="3" id="KW-1185">Reference proteome</keyword>
<organism evidence="2 3">
    <name type="scientific">Nonomuraea insulae</name>
    <dbReference type="NCBI Taxonomy" id="1616787"/>
    <lineage>
        <taxon>Bacteria</taxon>
        <taxon>Bacillati</taxon>
        <taxon>Actinomycetota</taxon>
        <taxon>Actinomycetes</taxon>
        <taxon>Streptosporangiales</taxon>
        <taxon>Streptosporangiaceae</taxon>
        <taxon>Nonomuraea</taxon>
    </lineage>
</organism>
<proteinExistence type="predicted"/>
<dbReference type="PANTHER" id="PTHR33824:SF7">
    <property type="entry name" value="POLYKETIDE CYCLASE_DEHYDRASE AND LIPID TRANSPORT SUPERFAMILY PROTEIN"/>
    <property type="match status" value="1"/>
</dbReference>
<gene>
    <name evidence="2" type="ORF">ACFPZ3_10290</name>
</gene>
<dbReference type="InterPro" id="IPR023393">
    <property type="entry name" value="START-like_dom_sf"/>
</dbReference>
<dbReference type="InterPro" id="IPR047137">
    <property type="entry name" value="ORF3"/>
</dbReference>
<evidence type="ECO:0000259" key="1">
    <source>
        <dbReference type="Pfam" id="PF03364"/>
    </source>
</evidence>
<name>A0ABW1CFN3_9ACTN</name>
<feature type="domain" description="Coenzyme Q-binding protein COQ10 START" evidence="1">
    <location>
        <begin position="10"/>
        <end position="125"/>
    </location>
</feature>
<sequence length="171" mass="19787">MRAIEEMVEIAVPVHTAYNQWTQFKSFPRFMTTVKRVDQIRPTITRWVIGFGPIRREFEAEIVEQRPDSHVVWRSLEGRPRHRGEVTFRSTASGGSSVTVRMQTEPLGGVHVLMSGTGITRRVVRRELRRFREFMERLGEECGAWRGTIRDGRVQAEADPPRCRVPTWPVG</sequence>
<accession>A0ABW1CFN3</accession>
<comment type="caution">
    <text evidence="2">The sequence shown here is derived from an EMBL/GenBank/DDBJ whole genome shotgun (WGS) entry which is preliminary data.</text>
</comment>
<evidence type="ECO:0000313" key="3">
    <source>
        <dbReference type="Proteomes" id="UP001596058"/>
    </source>
</evidence>
<dbReference type="CDD" id="cd07817">
    <property type="entry name" value="SRPBCC_8"/>
    <property type="match status" value="1"/>
</dbReference>
<reference evidence="3" key="1">
    <citation type="journal article" date="2019" name="Int. J. Syst. Evol. Microbiol.">
        <title>The Global Catalogue of Microorganisms (GCM) 10K type strain sequencing project: providing services to taxonomists for standard genome sequencing and annotation.</title>
        <authorList>
            <consortium name="The Broad Institute Genomics Platform"/>
            <consortium name="The Broad Institute Genome Sequencing Center for Infectious Disease"/>
            <person name="Wu L."/>
            <person name="Ma J."/>
        </authorList>
    </citation>
    <scope>NUCLEOTIDE SEQUENCE [LARGE SCALE GENOMIC DNA]</scope>
    <source>
        <strain evidence="3">CCUG 53903</strain>
    </source>
</reference>